<dbReference type="AlphaFoldDB" id="A0A679JN50"/>
<name>A0A679JN50_VARPD</name>
<organism evidence="1">
    <name type="scientific">Variovorax paradoxus</name>
    <dbReference type="NCBI Taxonomy" id="34073"/>
    <lineage>
        <taxon>Bacteria</taxon>
        <taxon>Pseudomonadati</taxon>
        <taxon>Pseudomonadota</taxon>
        <taxon>Betaproteobacteria</taxon>
        <taxon>Burkholderiales</taxon>
        <taxon>Comamonadaceae</taxon>
        <taxon>Variovorax</taxon>
    </lineage>
</organism>
<reference evidence="1" key="1">
    <citation type="submission" date="2019-12" db="EMBL/GenBank/DDBJ databases">
        <authorList>
            <person name="Cremers G."/>
        </authorList>
    </citation>
    <scope>NUCLEOTIDE SEQUENCE</scope>
    <source>
        <strain evidence="1">Vvax</strain>
    </source>
</reference>
<gene>
    <name evidence="1" type="ORF">VVAX_04320</name>
</gene>
<accession>A0A679JN50</accession>
<evidence type="ECO:0000313" key="1">
    <source>
        <dbReference type="EMBL" id="CAA2107612.1"/>
    </source>
</evidence>
<dbReference type="RefSeq" id="WP_339091859.1">
    <property type="nucleotide sequence ID" value="NZ_LR743507.1"/>
</dbReference>
<protein>
    <submittedName>
        <fullName evidence="1">Uncharacterized protein</fullName>
    </submittedName>
</protein>
<dbReference type="EMBL" id="LR743507">
    <property type="protein sequence ID" value="CAA2107612.1"/>
    <property type="molecule type" value="Genomic_DNA"/>
</dbReference>
<proteinExistence type="predicted"/>
<sequence>MYILYPDYVLRQSDDARIPLDPENADYLAFVEWAADNEPALPAGPTLEQRAAVLLAGVDAHLNAAARAKGYDSILSASVRAALPESPFHADGVAFGTWMDQVYAACYQLMAAVQAGNTEEPTLEQLIAMLPAAPVFD</sequence>